<organism evidence="2 3">
    <name type="scientific">Pedobacter cryoconitis</name>
    <dbReference type="NCBI Taxonomy" id="188932"/>
    <lineage>
        <taxon>Bacteria</taxon>
        <taxon>Pseudomonadati</taxon>
        <taxon>Bacteroidota</taxon>
        <taxon>Sphingobacteriia</taxon>
        <taxon>Sphingobacteriales</taxon>
        <taxon>Sphingobacteriaceae</taxon>
        <taxon>Pedobacter</taxon>
    </lineage>
</organism>
<proteinExistence type="predicted"/>
<dbReference type="InterPro" id="IPR021484">
    <property type="entry name" value="DUF3137"/>
</dbReference>
<dbReference type="EMBL" id="JACHCE010000002">
    <property type="protein sequence ID" value="MBB5635627.1"/>
    <property type="molecule type" value="Genomic_DNA"/>
</dbReference>
<evidence type="ECO:0000256" key="1">
    <source>
        <dbReference type="SAM" id="Phobius"/>
    </source>
</evidence>
<comment type="caution">
    <text evidence="2">The sequence shown here is derived from an EMBL/GenBank/DDBJ whole genome shotgun (WGS) entry which is preliminary data.</text>
</comment>
<accession>A0A7W8ZKM5</accession>
<dbReference type="Proteomes" id="UP000537204">
    <property type="component" value="Unassembled WGS sequence"/>
</dbReference>
<dbReference type="AlphaFoldDB" id="A0A7W8ZKM5"/>
<dbReference type="RefSeq" id="WP_183880538.1">
    <property type="nucleotide sequence ID" value="NZ_JACHCE010000002.1"/>
</dbReference>
<feature type="transmembrane region" description="Helical" evidence="1">
    <location>
        <begin position="32"/>
        <end position="49"/>
    </location>
</feature>
<name>A0A7W8ZKM5_9SPHI</name>
<sequence>MTADFRNGPALQGILQHLEDERKILTAARRKAISCFVFGVFLTIAVSFFSLLPIWFYIPGIAVLLYTLNLYLKIAPAYLDYRVNFKSRLLKAILKSNYQDITFEPDDGLPEDEFMACQLFTEAPDKYSSKNSVTGSLAKTRFYFSEVNASYKTESTDVKGNRAEKWHEIFKGIIFTADFNKNFNGITLISPENIGSKLVGWFTKALPISNLSGSKLVVLEDPEFNKTFTTHSTDQIEARHILTPAMMNRILFLNKKTKSAVMLSFIASRLYIAFPLESNYFEPPPLSKSILGPSSIDQGLYIVQFMYDIINELDLNTKIRDKN</sequence>
<protein>
    <recommendedName>
        <fullName evidence="4">Galanin</fullName>
    </recommendedName>
</protein>
<reference evidence="2 3" key="1">
    <citation type="submission" date="2020-08" db="EMBL/GenBank/DDBJ databases">
        <title>Genomic Encyclopedia of Type Strains, Phase IV (KMG-V): Genome sequencing to study the core and pangenomes of soil and plant-associated prokaryotes.</title>
        <authorList>
            <person name="Whitman W."/>
        </authorList>
    </citation>
    <scope>NUCLEOTIDE SEQUENCE [LARGE SCALE GENOMIC DNA]</scope>
    <source>
        <strain evidence="2 3">S3M1</strain>
    </source>
</reference>
<keyword evidence="1" id="KW-1133">Transmembrane helix</keyword>
<gene>
    <name evidence="2" type="ORF">HDE68_001515</name>
</gene>
<evidence type="ECO:0000313" key="2">
    <source>
        <dbReference type="EMBL" id="MBB5635627.1"/>
    </source>
</evidence>
<evidence type="ECO:0008006" key="4">
    <source>
        <dbReference type="Google" id="ProtNLM"/>
    </source>
</evidence>
<keyword evidence="1" id="KW-0472">Membrane</keyword>
<keyword evidence="1" id="KW-0812">Transmembrane</keyword>
<dbReference type="Pfam" id="PF11335">
    <property type="entry name" value="DUF3137"/>
    <property type="match status" value="1"/>
</dbReference>
<evidence type="ECO:0000313" key="3">
    <source>
        <dbReference type="Proteomes" id="UP000537204"/>
    </source>
</evidence>